<dbReference type="KEGG" id="hdi:HDIA_0159"/>
<accession>A0A2C9D0B4</accession>
<keyword evidence="3" id="KW-1185">Reference proteome</keyword>
<reference evidence="3" key="1">
    <citation type="submission" date="2017-09" db="EMBL/GenBank/DDBJ databases">
        <title>Genome sequence of Nannocystis excedens DSM 71.</title>
        <authorList>
            <person name="Blom J."/>
        </authorList>
    </citation>
    <scope>NUCLEOTIDE SEQUENCE [LARGE SCALE GENOMIC DNA]</scope>
    <source>
        <strain evidence="3">type strain: E19</strain>
    </source>
</reference>
<dbReference type="Pfam" id="PF02498">
    <property type="entry name" value="Bro-N"/>
    <property type="match status" value="1"/>
</dbReference>
<evidence type="ECO:0000259" key="1">
    <source>
        <dbReference type="PROSITE" id="PS51750"/>
    </source>
</evidence>
<dbReference type="EMBL" id="LT960614">
    <property type="protein sequence ID" value="SON53700.1"/>
    <property type="molecule type" value="Genomic_DNA"/>
</dbReference>
<dbReference type="PROSITE" id="PS51750">
    <property type="entry name" value="BRO_N"/>
    <property type="match status" value="1"/>
</dbReference>
<organism evidence="2 3">
    <name type="scientific">Hartmannibacter diazotrophicus</name>
    <dbReference type="NCBI Taxonomy" id="1482074"/>
    <lineage>
        <taxon>Bacteria</taxon>
        <taxon>Pseudomonadati</taxon>
        <taxon>Pseudomonadota</taxon>
        <taxon>Alphaproteobacteria</taxon>
        <taxon>Hyphomicrobiales</taxon>
        <taxon>Pleomorphomonadaceae</taxon>
        <taxon>Hartmannibacter</taxon>
    </lineage>
</organism>
<dbReference type="Proteomes" id="UP000223606">
    <property type="component" value="Chromosome 1"/>
</dbReference>
<sequence>MVTLDGAPWFVSGDVCKALDLTPHPSGGYTNHFKRLADNEKTTLTKSTIQSVGLNLPNRFVAVSESGLYKLIMRSDKPEARDFQNWVTRVVLPAVQSRLATLQGWRLHPRGGARRLRGHVRGPDICDWV</sequence>
<dbReference type="SMART" id="SM01040">
    <property type="entry name" value="Bro-N"/>
    <property type="match status" value="1"/>
</dbReference>
<evidence type="ECO:0000313" key="3">
    <source>
        <dbReference type="Proteomes" id="UP000223606"/>
    </source>
</evidence>
<dbReference type="PANTHER" id="PTHR36180:SF2">
    <property type="entry name" value="BRO FAMILY PROTEIN"/>
    <property type="match status" value="1"/>
</dbReference>
<feature type="domain" description="Bro-N" evidence="1">
    <location>
        <begin position="1"/>
        <end position="99"/>
    </location>
</feature>
<proteinExistence type="predicted"/>
<name>A0A2C9D0B4_9HYPH</name>
<gene>
    <name evidence="2" type="ORF">HDIA_0159</name>
</gene>
<dbReference type="RefSeq" id="WP_245884091.1">
    <property type="nucleotide sequence ID" value="NZ_LT960614.1"/>
</dbReference>
<protein>
    <submittedName>
        <fullName evidence="2">Putative phage-encoded protein</fullName>
    </submittedName>
</protein>
<evidence type="ECO:0000313" key="2">
    <source>
        <dbReference type="EMBL" id="SON53700.1"/>
    </source>
</evidence>
<dbReference type="AlphaFoldDB" id="A0A2C9D0B4"/>
<dbReference type="InterPro" id="IPR003497">
    <property type="entry name" value="BRO_N_domain"/>
</dbReference>
<dbReference type="PANTHER" id="PTHR36180">
    <property type="entry name" value="DNA-BINDING PROTEIN-RELATED-RELATED"/>
    <property type="match status" value="1"/>
</dbReference>